<dbReference type="PROSITE" id="PS50089">
    <property type="entry name" value="ZF_RING_2"/>
    <property type="match status" value="1"/>
</dbReference>
<keyword evidence="7" id="KW-1185">Reference proteome</keyword>
<accession>A0AAE9EV36</accession>
<dbReference type="EMBL" id="CP092623">
    <property type="protein sequence ID" value="UMM27226.1"/>
    <property type="molecule type" value="Genomic_DNA"/>
</dbReference>
<keyword evidence="4" id="KW-1133">Transmembrane helix</keyword>
<evidence type="ECO:0000256" key="3">
    <source>
        <dbReference type="PROSITE-ProRule" id="PRU00175"/>
    </source>
</evidence>
<evidence type="ECO:0000256" key="1">
    <source>
        <dbReference type="ARBA" id="ARBA00022771"/>
    </source>
</evidence>
<keyword evidence="4" id="KW-0812">Transmembrane</keyword>
<dbReference type="InterPro" id="IPR001841">
    <property type="entry name" value="Znf_RING"/>
</dbReference>
<keyword evidence="1 3" id="KW-0479">Metal-binding</keyword>
<feature type="domain" description="RING-type" evidence="5">
    <location>
        <begin position="9"/>
        <end position="49"/>
    </location>
</feature>
<reference evidence="6 7" key="1">
    <citation type="submission" date="2022-04" db="EMBL/GenBank/DDBJ databases">
        <title>Chromosome-level reference genomes for two strains of Caenorhabditis briggsae: an improved platform for comparative genomics.</title>
        <authorList>
            <person name="Stevens L."/>
            <person name="Andersen E."/>
        </authorList>
    </citation>
    <scope>NUCLEOTIDE SEQUENCE [LARGE SCALE GENOMIC DNA]</scope>
    <source>
        <strain evidence="6">VX34</strain>
        <tissue evidence="6">Whole-organism</tissue>
    </source>
</reference>
<dbReference type="Proteomes" id="UP000829354">
    <property type="component" value="Chromosome IV"/>
</dbReference>
<dbReference type="SUPFAM" id="SSF57850">
    <property type="entry name" value="RING/U-box"/>
    <property type="match status" value="1"/>
</dbReference>
<dbReference type="Gene3D" id="3.30.40.10">
    <property type="entry name" value="Zinc/RING finger domain, C3HC4 (zinc finger)"/>
    <property type="match status" value="1"/>
</dbReference>
<gene>
    <name evidence="6" type="ORF">L5515_010610</name>
</gene>
<protein>
    <recommendedName>
        <fullName evidence="5">RING-type domain-containing protein</fullName>
    </recommendedName>
</protein>
<organism evidence="6 7">
    <name type="scientific">Caenorhabditis briggsae</name>
    <dbReference type="NCBI Taxonomy" id="6238"/>
    <lineage>
        <taxon>Eukaryota</taxon>
        <taxon>Metazoa</taxon>
        <taxon>Ecdysozoa</taxon>
        <taxon>Nematoda</taxon>
        <taxon>Chromadorea</taxon>
        <taxon>Rhabditida</taxon>
        <taxon>Rhabditina</taxon>
        <taxon>Rhabditomorpha</taxon>
        <taxon>Rhabditoidea</taxon>
        <taxon>Rhabditidae</taxon>
        <taxon>Peloderinae</taxon>
        <taxon>Caenorhabditis</taxon>
    </lineage>
</organism>
<evidence type="ECO:0000256" key="4">
    <source>
        <dbReference type="SAM" id="Phobius"/>
    </source>
</evidence>
<evidence type="ECO:0000259" key="5">
    <source>
        <dbReference type="PROSITE" id="PS50089"/>
    </source>
</evidence>
<keyword evidence="4" id="KW-0472">Membrane</keyword>
<keyword evidence="1 3" id="KW-0863">Zinc-finger</keyword>
<dbReference type="GO" id="GO:0008270">
    <property type="term" value="F:zinc ion binding"/>
    <property type="evidence" value="ECO:0007669"/>
    <property type="project" value="UniProtKB-KW"/>
</dbReference>
<name>A0AAE9EV36_CAEBR</name>
<proteinExistence type="predicted"/>
<dbReference type="Pfam" id="PF14634">
    <property type="entry name" value="zf-RING_5"/>
    <property type="match status" value="1"/>
</dbReference>
<sequence>MSTLSNAFCVKCHEMYNLETRKMCVGKCSHSICEPCFDRKLSGTCPICEIADAFEDKIINWEAHKLISAFIESMSLVSAFDTSFCSKSLALVACFGLICFGLALVACFGLICFGLALVACFGLKKKIDFKNLILKKKPL</sequence>
<feature type="transmembrane region" description="Helical" evidence="4">
    <location>
        <begin position="90"/>
        <end position="123"/>
    </location>
</feature>
<dbReference type="AlphaFoldDB" id="A0AAE9EV36"/>
<evidence type="ECO:0000313" key="7">
    <source>
        <dbReference type="Proteomes" id="UP000829354"/>
    </source>
</evidence>
<keyword evidence="2" id="KW-0862">Zinc</keyword>
<dbReference type="InterPro" id="IPR013083">
    <property type="entry name" value="Znf_RING/FYVE/PHD"/>
</dbReference>
<evidence type="ECO:0000313" key="6">
    <source>
        <dbReference type="EMBL" id="UMM27226.1"/>
    </source>
</evidence>
<evidence type="ECO:0000256" key="2">
    <source>
        <dbReference type="ARBA" id="ARBA00022833"/>
    </source>
</evidence>